<feature type="compositionally biased region" description="Low complexity" evidence="1">
    <location>
        <begin position="92"/>
        <end position="101"/>
    </location>
</feature>
<feature type="compositionally biased region" description="Basic and acidic residues" evidence="1">
    <location>
        <begin position="41"/>
        <end position="50"/>
    </location>
</feature>
<evidence type="ECO:0000256" key="1">
    <source>
        <dbReference type="SAM" id="MobiDB-lite"/>
    </source>
</evidence>
<feature type="region of interest" description="Disordered" evidence="1">
    <location>
        <begin position="587"/>
        <end position="606"/>
    </location>
</feature>
<feature type="compositionally biased region" description="Low complexity" evidence="1">
    <location>
        <begin position="113"/>
        <end position="125"/>
    </location>
</feature>
<comment type="caution">
    <text evidence="3">The sequence shown here is derived from an EMBL/GenBank/DDBJ whole genome shotgun (WGS) entry which is preliminary data.</text>
</comment>
<dbReference type="InterPro" id="IPR008936">
    <property type="entry name" value="Rho_GTPase_activation_prot"/>
</dbReference>
<dbReference type="Pfam" id="PF00620">
    <property type="entry name" value="RhoGAP"/>
    <property type="match status" value="1"/>
</dbReference>
<feature type="region of interest" description="Disordered" evidence="1">
    <location>
        <begin position="228"/>
        <end position="319"/>
    </location>
</feature>
<dbReference type="InterPro" id="IPR039767">
    <property type="entry name" value="RALBP1"/>
</dbReference>
<proteinExistence type="predicted"/>
<feature type="compositionally biased region" description="Basic and acidic residues" evidence="1">
    <location>
        <begin position="587"/>
        <end position="598"/>
    </location>
</feature>
<dbReference type="PANTHER" id="PTHR12783">
    <property type="entry name" value="RALA BINDING PROTEIN 1 RALBP1"/>
    <property type="match status" value="1"/>
</dbReference>
<dbReference type="GO" id="GO:0007264">
    <property type="term" value="P:small GTPase-mediated signal transduction"/>
    <property type="evidence" value="ECO:0007669"/>
    <property type="project" value="InterPro"/>
</dbReference>
<dbReference type="AlphaFoldDB" id="A0AAJ0GUB4"/>
<name>A0AAJ0GUB4_9PEZI</name>
<evidence type="ECO:0000313" key="3">
    <source>
        <dbReference type="EMBL" id="KAK3306313.1"/>
    </source>
</evidence>
<dbReference type="Proteomes" id="UP001273166">
    <property type="component" value="Unassembled WGS sequence"/>
</dbReference>
<gene>
    <name evidence="3" type="ORF">B0T15DRAFT_137227</name>
</gene>
<dbReference type="PROSITE" id="PS50238">
    <property type="entry name" value="RHOGAP"/>
    <property type="match status" value="1"/>
</dbReference>
<feature type="region of interest" description="Disordered" evidence="1">
    <location>
        <begin position="18"/>
        <end position="143"/>
    </location>
</feature>
<dbReference type="EMBL" id="JAUDZG010000003">
    <property type="protein sequence ID" value="KAK3306313.1"/>
    <property type="molecule type" value="Genomic_DNA"/>
</dbReference>
<reference evidence="3" key="1">
    <citation type="journal article" date="2023" name="Mol. Phylogenet. Evol.">
        <title>Genome-scale phylogeny and comparative genomics of the fungal order Sordariales.</title>
        <authorList>
            <person name="Hensen N."/>
            <person name="Bonometti L."/>
            <person name="Westerberg I."/>
            <person name="Brannstrom I.O."/>
            <person name="Guillou S."/>
            <person name="Cros-Aarteil S."/>
            <person name="Calhoun S."/>
            <person name="Haridas S."/>
            <person name="Kuo A."/>
            <person name="Mondo S."/>
            <person name="Pangilinan J."/>
            <person name="Riley R."/>
            <person name="LaButti K."/>
            <person name="Andreopoulos B."/>
            <person name="Lipzen A."/>
            <person name="Chen C."/>
            <person name="Yan M."/>
            <person name="Daum C."/>
            <person name="Ng V."/>
            <person name="Clum A."/>
            <person name="Steindorff A."/>
            <person name="Ohm R.A."/>
            <person name="Martin F."/>
            <person name="Silar P."/>
            <person name="Natvig D.O."/>
            <person name="Lalanne C."/>
            <person name="Gautier V."/>
            <person name="Ament-Velasquez S.L."/>
            <person name="Kruys A."/>
            <person name="Hutchinson M.I."/>
            <person name="Powell A.J."/>
            <person name="Barry K."/>
            <person name="Miller A.N."/>
            <person name="Grigoriev I.V."/>
            <person name="Debuchy R."/>
            <person name="Gladieux P."/>
            <person name="Hiltunen Thoren M."/>
            <person name="Johannesson H."/>
        </authorList>
    </citation>
    <scope>NUCLEOTIDE SEQUENCE</scope>
    <source>
        <strain evidence="3">CBS 333.67</strain>
    </source>
</reference>
<keyword evidence="4" id="KW-1185">Reference proteome</keyword>
<feature type="compositionally biased region" description="Low complexity" evidence="1">
    <location>
        <begin position="283"/>
        <end position="305"/>
    </location>
</feature>
<feature type="compositionally biased region" description="Low complexity" evidence="1">
    <location>
        <begin position="352"/>
        <end position="369"/>
    </location>
</feature>
<protein>
    <recommendedName>
        <fullName evidence="2">Rho-GAP domain-containing protein</fullName>
    </recommendedName>
</protein>
<feature type="compositionally biased region" description="Gly residues" evidence="1">
    <location>
        <begin position="19"/>
        <end position="28"/>
    </location>
</feature>
<feature type="compositionally biased region" description="Acidic residues" evidence="1">
    <location>
        <begin position="237"/>
        <end position="246"/>
    </location>
</feature>
<feature type="region of interest" description="Disordered" evidence="1">
    <location>
        <begin position="332"/>
        <end position="373"/>
    </location>
</feature>
<feature type="domain" description="Rho-GAP" evidence="2">
    <location>
        <begin position="413"/>
        <end position="626"/>
    </location>
</feature>
<dbReference type="GeneID" id="87880660"/>
<accession>A0AAJ0GUB4</accession>
<reference evidence="3" key="2">
    <citation type="submission" date="2023-06" db="EMBL/GenBank/DDBJ databases">
        <authorList>
            <consortium name="Lawrence Berkeley National Laboratory"/>
            <person name="Mondo S.J."/>
            <person name="Hensen N."/>
            <person name="Bonometti L."/>
            <person name="Westerberg I."/>
            <person name="Brannstrom I.O."/>
            <person name="Guillou S."/>
            <person name="Cros-Aarteil S."/>
            <person name="Calhoun S."/>
            <person name="Haridas S."/>
            <person name="Kuo A."/>
            <person name="Pangilinan J."/>
            <person name="Riley R."/>
            <person name="Labutti K."/>
            <person name="Andreopoulos B."/>
            <person name="Lipzen A."/>
            <person name="Chen C."/>
            <person name="Yanf M."/>
            <person name="Daum C."/>
            <person name="Ng V."/>
            <person name="Clum A."/>
            <person name="Steindorff A."/>
            <person name="Ohm R."/>
            <person name="Martin F."/>
            <person name="Silar P."/>
            <person name="Natvig D."/>
            <person name="Lalanne C."/>
            <person name="Gautier V."/>
            <person name="Ament-Velasquez S.L."/>
            <person name="Kruys A."/>
            <person name="Hutchinson M.I."/>
            <person name="Powell A.J."/>
            <person name="Barry K."/>
            <person name="Miller A.N."/>
            <person name="Grigoriev I.V."/>
            <person name="Debuchy R."/>
            <person name="Gladieux P."/>
            <person name="Thoren M.H."/>
            <person name="Johannesson H."/>
        </authorList>
    </citation>
    <scope>NUCLEOTIDE SEQUENCE</scope>
    <source>
        <strain evidence="3">CBS 333.67</strain>
    </source>
</reference>
<dbReference type="PANTHER" id="PTHR12783:SF5">
    <property type="entry name" value="RALA-BINDING PROTEIN 1"/>
    <property type="match status" value="1"/>
</dbReference>
<dbReference type="GO" id="GO:0031267">
    <property type="term" value="F:small GTPase binding"/>
    <property type="evidence" value="ECO:0007669"/>
    <property type="project" value="InterPro"/>
</dbReference>
<evidence type="ECO:0000259" key="2">
    <source>
        <dbReference type="PROSITE" id="PS50238"/>
    </source>
</evidence>
<dbReference type="SUPFAM" id="SSF48350">
    <property type="entry name" value="GTPase activation domain, GAP"/>
    <property type="match status" value="1"/>
</dbReference>
<sequence length="663" mass="71909">MSDMLEDGLREQLAAALLGWGGGDGGGMQRKSSESTDNDDCDRGTPKTERALSVGHRQGYIRGLMEYADQHGDGTAVDDDIDADSTHDASDSFDAASKAGGRSQGRPRDTSTAERSAPAAAEKALPPLPVDTPTPLASPGSPPLEMSCRISRFPFSHPCEVPELMPDQEDIPSVSDPVTPSVATDVFRPLTEVLSPHLELGPFSNPASQPELYDRAPRMAIKSFVSDLSVPDVPDSIPEEEDDDVNTDGVSMLTPTEVSFDTGDGESGSTQVDKHGFLSVDNSRPSQSVSSLGSGSMSSSEWRPSQANGPRKSISLFSRRRGPLEEECLERRSLTPAQLNTPGLSHPGGLFSPGPASPTSPTLPSASPSRAEASMASRFFQHMPWMHDSRPGKPEAVFGVDLKESIRVAPMKIRISHKGRSTSYRTFPLSVYKCCEFIRRAGGTDGDIFAAPGNAYNVSQLKAIFSQPPTYGEHFQFEGSDYTAYDAARLVLIFLEELPKPLISPSVVKSWILLARQAGAIEPPCPRVETGLDFWTEALNRLPTANRNLTKHLLTLFAEILLAATGAVTEADARQLASTVSRAMFHQDAEGPLDSKNRDAKKKPVRRNVQPTLALAFLIKKRSEYAIRLDEASKRDMAKRDSKLFLPSTREMMEWKEKSVAGA</sequence>
<dbReference type="CDD" id="cd00159">
    <property type="entry name" value="RhoGAP"/>
    <property type="match status" value="1"/>
</dbReference>
<dbReference type="RefSeq" id="XP_062722093.1">
    <property type="nucleotide sequence ID" value="XM_062861831.1"/>
</dbReference>
<evidence type="ECO:0000313" key="4">
    <source>
        <dbReference type="Proteomes" id="UP001273166"/>
    </source>
</evidence>
<dbReference type="GO" id="GO:0005096">
    <property type="term" value="F:GTPase activator activity"/>
    <property type="evidence" value="ECO:0007669"/>
    <property type="project" value="InterPro"/>
</dbReference>
<organism evidence="3 4">
    <name type="scientific">Chaetomium strumarium</name>
    <dbReference type="NCBI Taxonomy" id="1170767"/>
    <lineage>
        <taxon>Eukaryota</taxon>
        <taxon>Fungi</taxon>
        <taxon>Dikarya</taxon>
        <taxon>Ascomycota</taxon>
        <taxon>Pezizomycotina</taxon>
        <taxon>Sordariomycetes</taxon>
        <taxon>Sordariomycetidae</taxon>
        <taxon>Sordariales</taxon>
        <taxon>Chaetomiaceae</taxon>
        <taxon>Chaetomium</taxon>
    </lineage>
</organism>
<dbReference type="SMART" id="SM00324">
    <property type="entry name" value="RhoGAP"/>
    <property type="match status" value="1"/>
</dbReference>
<dbReference type="Gene3D" id="1.10.555.10">
    <property type="entry name" value="Rho GTPase activation protein"/>
    <property type="match status" value="1"/>
</dbReference>
<dbReference type="InterPro" id="IPR000198">
    <property type="entry name" value="RhoGAP_dom"/>
</dbReference>